<dbReference type="InterPro" id="IPR054471">
    <property type="entry name" value="GPIID_WHD"/>
</dbReference>
<protein>
    <submittedName>
        <fullName evidence="8">Uncharacterized protein</fullName>
    </submittedName>
</protein>
<feature type="domain" description="DUF7708" evidence="6">
    <location>
        <begin position="96"/>
        <end position="213"/>
    </location>
</feature>
<dbReference type="Pfam" id="PF24883">
    <property type="entry name" value="NPHP3_N"/>
    <property type="match status" value="1"/>
</dbReference>
<dbReference type="Proteomes" id="UP000053328">
    <property type="component" value="Unassembled WGS sequence"/>
</dbReference>
<dbReference type="PROSITE" id="PS50088">
    <property type="entry name" value="ANK_REPEAT"/>
    <property type="match status" value="11"/>
</dbReference>
<dbReference type="PANTHER" id="PTHR24198:SF165">
    <property type="entry name" value="ANKYRIN REPEAT-CONTAINING PROTEIN-RELATED"/>
    <property type="match status" value="1"/>
</dbReference>
<reference evidence="8 9" key="1">
    <citation type="submission" date="2015-01" db="EMBL/GenBank/DDBJ databases">
        <title>The Genome Sequence of Exophiala spinifera CBS89968.</title>
        <authorList>
            <consortium name="The Broad Institute Genomics Platform"/>
            <person name="Cuomo C."/>
            <person name="de Hoog S."/>
            <person name="Gorbushina A."/>
            <person name="Stielow B."/>
            <person name="Teixiera M."/>
            <person name="Abouelleil A."/>
            <person name="Chapman S.B."/>
            <person name="Priest M."/>
            <person name="Young S.K."/>
            <person name="Wortman J."/>
            <person name="Nusbaum C."/>
            <person name="Birren B."/>
        </authorList>
    </citation>
    <scope>NUCLEOTIDE SEQUENCE [LARGE SCALE GENOMIC DNA]</scope>
    <source>
        <strain evidence="8 9">CBS 89968</strain>
    </source>
</reference>
<dbReference type="InterPro" id="IPR002110">
    <property type="entry name" value="Ankyrin_rpt"/>
</dbReference>
<dbReference type="InterPro" id="IPR036770">
    <property type="entry name" value="Ankyrin_rpt-contain_sf"/>
</dbReference>
<keyword evidence="2 3" id="KW-0040">ANK repeat</keyword>
<dbReference type="PROSITE" id="PS50297">
    <property type="entry name" value="ANK_REP_REGION"/>
    <property type="match status" value="10"/>
</dbReference>
<feature type="repeat" description="ANK" evidence="3">
    <location>
        <begin position="1203"/>
        <end position="1235"/>
    </location>
</feature>
<dbReference type="SMART" id="SM00248">
    <property type="entry name" value="ANK"/>
    <property type="match status" value="12"/>
</dbReference>
<gene>
    <name evidence="8" type="ORF">PV08_10913</name>
</gene>
<dbReference type="GeneID" id="27337996"/>
<feature type="repeat" description="ANK" evidence="3">
    <location>
        <begin position="859"/>
        <end position="891"/>
    </location>
</feature>
<feature type="repeat" description="ANK" evidence="3">
    <location>
        <begin position="1135"/>
        <end position="1167"/>
    </location>
</feature>
<sequence>MSLPTSGSTGGTGATGAAVPPQTKDQSTVSSKDPWEEAFDTLDIETQSQFKKDDTNLLGILRQIQTSTEENKALCLEKGWKAYRNKKGEDVKLRHVLEKISAWVTEIISIVEVPVSFDPSSHAALPWAVIKFLVTVGTNDVAVFSNMSESIESVSRLIARYTIFEKLYLREADCESGPQLHEALRELYAAILRYLANSKRYFSGNSISASYQDIKINPRILTIFSRKIRSKPSKYLEVQRKMAKDSVASYETLRAMLHKLDRPIMQLADSLSVIQDRFKSEERKEVFLWMSEIEYREHHQDLSKDVLPNSGQWLLKGREYIEWGQSSVSSILWLHGIPGSGKTKLVSTVINDVFEAHSNMIAPPIAFFYCVRNDAERERALPVEILRAILRQLSSTQPDQPIKEPVATEYESRKKKGDEDCSKIRKLTVEDCTRLILALTNHSPATIIIDALDECDEFLRHELLEALDEIVSKSSQVVKVFVSSRDDVDIELRLRQSKNISISADKNGQDIERFIESEIDKLIARKLLLDGKVSPRLRGKMTKVLNKGAQGMFQWVALSLDVLRRIKFKPDFEKALGQLPESLSALYDTIHARIEKTETNGRRVAVATLSWLLCAQRLLSTRELVAAVSLDVEVDDETPPVSYNTDLDPDDELSDAESEGEPGSVSITDIIRLCHNLVIVDSELDVFRFSHQSVREYLQYRNDYIAAELHALAVERCLHVYLVGGVMSRSPAISTVVSWGDLLKSYARLYWPAHYQAAEEIMSAMLKERILPFFVEEKRTSLAYTTWAREINSEYADRSDIFRALDSKRRDRLGHRIWSAALRPPSPFRAACAFGLFSLLEELDKVSQDSLNQLALSGDKLHLLHIAAKEGHGQIVERLLGEGFDPDTRNEYDETPLLSAAKEGREVITKVLVNNGSNLEASDEVGTPLIWAVVRGDEAAVKILLEKGANFEASGAFDMTPLMSAAQQGNEAIVKMLLEKGANLEALGANGRTPLTYAAELGNDTAVRMRLVNGADLESPAEVQGWPALLLVPHPVDVGLEWRGHKEVVMMLLRKGVIRDSKNEDYDDIQLSVAARFGDEAAVRALADKGADLEFVDDIHGLAPLSWAIRGGFEAIVEFLVEKGVDVESRDHGVYGGTQLIWAIMTGNTAAAKLLLEKGADVESRDWRYGWSPLTWAVVDRRRSLVELLLEKGADIESKDQFKGRTPLSWAAERGEAATMKLLLEKGADTESTDQEDGLTPLLWAARARREELFRLLLDQGARLEERKYKGGRTLLWQAVENGWEDIVQILLEMGFDADSKYNFWGLSLREWAAKSRQQLTDSMWALINAGVDVETEDSEEKRNEEPSLKAPEMGHECYVSLHPGYKFLNKWEV</sequence>
<organism evidence="8 9">
    <name type="scientific">Exophiala spinifera</name>
    <dbReference type="NCBI Taxonomy" id="91928"/>
    <lineage>
        <taxon>Eukaryota</taxon>
        <taxon>Fungi</taxon>
        <taxon>Dikarya</taxon>
        <taxon>Ascomycota</taxon>
        <taxon>Pezizomycotina</taxon>
        <taxon>Eurotiomycetes</taxon>
        <taxon>Chaetothyriomycetidae</taxon>
        <taxon>Chaetothyriales</taxon>
        <taxon>Herpotrichiellaceae</taxon>
        <taxon>Exophiala</taxon>
    </lineage>
</organism>
<dbReference type="STRING" id="91928.A0A0D1Y9E5"/>
<dbReference type="InterPro" id="IPR056125">
    <property type="entry name" value="DUF7708"/>
</dbReference>
<accession>A0A0D1Y9E5</accession>
<dbReference type="VEuPathDB" id="FungiDB:PV08_10913"/>
<dbReference type="HOGENOM" id="CLU_000288_34_7_1"/>
<name>A0A0D1Y9E5_9EURO</name>
<feature type="domain" description="GPI inositol-deacylase winged helix" evidence="5">
    <location>
        <begin position="598"/>
        <end position="699"/>
    </location>
</feature>
<evidence type="ECO:0000313" key="9">
    <source>
        <dbReference type="Proteomes" id="UP000053328"/>
    </source>
</evidence>
<feature type="region of interest" description="Disordered" evidence="4">
    <location>
        <begin position="637"/>
        <end position="663"/>
    </location>
</feature>
<dbReference type="Pfam" id="PF12796">
    <property type="entry name" value="Ank_2"/>
    <property type="match status" value="4"/>
</dbReference>
<evidence type="ECO:0000256" key="1">
    <source>
        <dbReference type="ARBA" id="ARBA00022737"/>
    </source>
</evidence>
<evidence type="ECO:0000256" key="4">
    <source>
        <dbReference type="SAM" id="MobiDB-lite"/>
    </source>
</evidence>
<dbReference type="Gene3D" id="3.40.50.300">
    <property type="entry name" value="P-loop containing nucleotide triphosphate hydrolases"/>
    <property type="match status" value="1"/>
</dbReference>
<dbReference type="PRINTS" id="PR01415">
    <property type="entry name" value="ANKYRIN"/>
</dbReference>
<feature type="domain" description="Nephrocystin 3-like N-terminal" evidence="7">
    <location>
        <begin position="310"/>
        <end position="485"/>
    </location>
</feature>
<dbReference type="Gene3D" id="1.25.40.20">
    <property type="entry name" value="Ankyrin repeat-containing domain"/>
    <property type="match status" value="2"/>
</dbReference>
<dbReference type="InterPro" id="IPR027417">
    <property type="entry name" value="P-loop_NTPase"/>
</dbReference>
<feature type="repeat" description="ANK" evidence="3">
    <location>
        <begin position="1237"/>
        <end position="1269"/>
    </location>
</feature>
<feature type="repeat" description="ANK" evidence="3">
    <location>
        <begin position="1169"/>
        <end position="1201"/>
    </location>
</feature>
<dbReference type="Pfam" id="PF24809">
    <property type="entry name" value="DUF7708"/>
    <property type="match status" value="1"/>
</dbReference>
<evidence type="ECO:0000259" key="6">
    <source>
        <dbReference type="Pfam" id="PF24809"/>
    </source>
</evidence>
<feature type="repeat" description="ANK" evidence="3">
    <location>
        <begin position="892"/>
        <end position="924"/>
    </location>
</feature>
<evidence type="ECO:0000259" key="7">
    <source>
        <dbReference type="Pfam" id="PF24883"/>
    </source>
</evidence>
<feature type="repeat" description="ANK" evidence="3">
    <location>
        <begin position="1100"/>
        <end position="1132"/>
    </location>
</feature>
<evidence type="ECO:0000259" key="5">
    <source>
        <dbReference type="Pfam" id="PF22939"/>
    </source>
</evidence>
<keyword evidence="1" id="KW-0677">Repeat</keyword>
<feature type="compositionally biased region" description="Acidic residues" evidence="4">
    <location>
        <begin position="647"/>
        <end position="660"/>
    </location>
</feature>
<dbReference type="OrthoDB" id="7464126at2759"/>
<feature type="repeat" description="ANK" evidence="3">
    <location>
        <begin position="957"/>
        <end position="989"/>
    </location>
</feature>
<dbReference type="PANTHER" id="PTHR24198">
    <property type="entry name" value="ANKYRIN REPEAT AND PROTEIN KINASE DOMAIN-CONTAINING PROTEIN"/>
    <property type="match status" value="1"/>
</dbReference>
<dbReference type="SUPFAM" id="SSF52540">
    <property type="entry name" value="P-loop containing nucleoside triphosphate hydrolases"/>
    <property type="match status" value="1"/>
</dbReference>
<evidence type="ECO:0000313" key="8">
    <source>
        <dbReference type="EMBL" id="KIW11611.1"/>
    </source>
</evidence>
<proteinExistence type="predicted"/>
<evidence type="ECO:0000256" key="2">
    <source>
        <dbReference type="ARBA" id="ARBA00023043"/>
    </source>
</evidence>
<dbReference type="EMBL" id="KN847499">
    <property type="protein sequence ID" value="KIW11611.1"/>
    <property type="molecule type" value="Genomic_DNA"/>
</dbReference>
<dbReference type="Pfam" id="PF13637">
    <property type="entry name" value="Ank_4"/>
    <property type="match status" value="1"/>
</dbReference>
<dbReference type="SUPFAM" id="SSF48403">
    <property type="entry name" value="Ankyrin repeat"/>
    <property type="match status" value="3"/>
</dbReference>
<dbReference type="InterPro" id="IPR056884">
    <property type="entry name" value="NPHP3-like_N"/>
</dbReference>
<feature type="repeat" description="ANK" evidence="3">
    <location>
        <begin position="990"/>
        <end position="1022"/>
    </location>
</feature>
<evidence type="ECO:0000256" key="3">
    <source>
        <dbReference type="PROSITE-ProRule" id="PRU00023"/>
    </source>
</evidence>
<feature type="repeat" description="ANK" evidence="3">
    <location>
        <begin position="924"/>
        <end position="956"/>
    </location>
</feature>
<feature type="repeat" description="ANK" evidence="3">
    <location>
        <begin position="1271"/>
        <end position="1303"/>
    </location>
</feature>
<keyword evidence="9" id="KW-1185">Reference proteome</keyword>
<feature type="region of interest" description="Disordered" evidence="4">
    <location>
        <begin position="1"/>
        <end position="35"/>
    </location>
</feature>
<dbReference type="RefSeq" id="XP_016231827.1">
    <property type="nucleotide sequence ID" value="XM_016385225.1"/>
</dbReference>
<dbReference type="Pfam" id="PF22939">
    <property type="entry name" value="WHD_GPIID"/>
    <property type="match status" value="1"/>
</dbReference>